<comment type="caution">
    <text evidence="2">The sequence shown here is derived from an EMBL/GenBank/DDBJ whole genome shotgun (WGS) entry which is preliminary data.</text>
</comment>
<evidence type="ECO:0000313" key="3">
    <source>
        <dbReference type="Proteomes" id="UP000550401"/>
    </source>
</evidence>
<keyword evidence="3" id="KW-1185">Reference proteome</keyword>
<dbReference type="PROSITE" id="PS51257">
    <property type="entry name" value="PROKAR_LIPOPROTEIN"/>
    <property type="match status" value="1"/>
</dbReference>
<organism evidence="2 3">
    <name type="scientific">Dokdonella fugitiva</name>
    <dbReference type="NCBI Taxonomy" id="328517"/>
    <lineage>
        <taxon>Bacteria</taxon>
        <taxon>Pseudomonadati</taxon>
        <taxon>Pseudomonadota</taxon>
        <taxon>Gammaproteobacteria</taxon>
        <taxon>Lysobacterales</taxon>
        <taxon>Rhodanobacteraceae</taxon>
        <taxon>Dokdonella</taxon>
    </lineage>
</organism>
<dbReference type="AlphaFoldDB" id="A0A839EXR5"/>
<protein>
    <submittedName>
        <fullName evidence="2">Uncharacterized protein</fullName>
    </submittedName>
</protein>
<gene>
    <name evidence="2" type="ORF">FHW12_002788</name>
</gene>
<accession>A0A839EXR5</accession>
<dbReference type="RefSeq" id="WP_182531600.1">
    <property type="nucleotide sequence ID" value="NZ_JACGXL010000004.1"/>
</dbReference>
<evidence type="ECO:0000313" key="2">
    <source>
        <dbReference type="EMBL" id="MBA8888555.1"/>
    </source>
</evidence>
<proteinExistence type="predicted"/>
<dbReference type="EMBL" id="JACGXL010000004">
    <property type="protein sequence ID" value="MBA8888555.1"/>
    <property type="molecule type" value="Genomic_DNA"/>
</dbReference>
<feature type="chain" id="PRO_5032979180" evidence="1">
    <location>
        <begin position="23"/>
        <end position="209"/>
    </location>
</feature>
<feature type="signal peptide" evidence="1">
    <location>
        <begin position="1"/>
        <end position="22"/>
    </location>
</feature>
<keyword evidence="1" id="KW-0732">Signal</keyword>
<dbReference type="Proteomes" id="UP000550401">
    <property type="component" value="Unassembled WGS sequence"/>
</dbReference>
<sequence length="209" mass="23034">MKAMATLLYAGMLACCAATIHAKESSYHQNVNANSADTFQQLVTWVHDEMKTGGRYASLTPTDRTVVDMKFAQMQDLFDKNGSLDRMRAEDKVELYNTQEEINALLATHDSAIAERGSAETAGAMPAAARIGRENDRVICERRTKLGSHIMETYCHTYAQAKDARRDTQRQMDTWAHSQCAGSTPERGEGGCGLPHMRTAAQMLNAGGR</sequence>
<evidence type="ECO:0000256" key="1">
    <source>
        <dbReference type="SAM" id="SignalP"/>
    </source>
</evidence>
<reference evidence="2 3" key="1">
    <citation type="submission" date="2020-07" db="EMBL/GenBank/DDBJ databases">
        <title>Genomic Encyclopedia of Type Strains, Phase IV (KMG-V): Genome sequencing to study the core and pangenomes of soil and plant-associated prokaryotes.</title>
        <authorList>
            <person name="Whitman W."/>
        </authorList>
    </citation>
    <scope>NUCLEOTIDE SEQUENCE [LARGE SCALE GENOMIC DNA]</scope>
    <source>
        <strain evidence="2 3">RH2WT43</strain>
    </source>
</reference>
<name>A0A839EXR5_9GAMM</name>